<accession>A0A7S3PGM8</accession>
<name>A0A7S3PGM8_9STRA</name>
<gene>
    <name evidence="1" type="ORF">ASTO00021_LOCUS5952</name>
</gene>
<evidence type="ECO:0000313" key="1">
    <source>
        <dbReference type="EMBL" id="CAE0435672.1"/>
    </source>
</evidence>
<dbReference type="EMBL" id="HBIN01008052">
    <property type="protein sequence ID" value="CAE0435672.1"/>
    <property type="molecule type" value="Transcribed_RNA"/>
</dbReference>
<organism evidence="1">
    <name type="scientific">Aplanochytrium stocchinoi</name>
    <dbReference type="NCBI Taxonomy" id="215587"/>
    <lineage>
        <taxon>Eukaryota</taxon>
        <taxon>Sar</taxon>
        <taxon>Stramenopiles</taxon>
        <taxon>Bigyra</taxon>
        <taxon>Labyrinthulomycetes</taxon>
        <taxon>Thraustochytrida</taxon>
        <taxon>Thraustochytriidae</taxon>
        <taxon>Aplanochytrium</taxon>
    </lineage>
</organism>
<reference evidence="1" key="1">
    <citation type="submission" date="2021-01" db="EMBL/GenBank/DDBJ databases">
        <authorList>
            <person name="Corre E."/>
            <person name="Pelletier E."/>
            <person name="Niang G."/>
            <person name="Scheremetjew M."/>
            <person name="Finn R."/>
            <person name="Kale V."/>
            <person name="Holt S."/>
            <person name="Cochrane G."/>
            <person name="Meng A."/>
            <person name="Brown T."/>
            <person name="Cohen L."/>
        </authorList>
    </citation>
    <scope>NUCLEOTIDE SEQUENCE</scope>
    <source>
        <strain evidence="1">GSBS06</strain>
    </source>
</reference>
<proteinExistence type="predicted"/>
<protein>
    <submittedName>
        <fullName evidence="1">Uncharacterized protein</fullName>
    </submittedName>
</protein>
<sequence>MELLFTISLSCFDINIFCLNKVIKRRSKQRQEHPHIKTKDCDSVSGNSLLVSPMNMTMNTNTVPMSPSQIQHIITSPSSLSTLIPPWDMLESPLHVQQHLRSPVHSTNSVSNFSVSSFNILLNSPTPPMKSNYDYFGNASRFKALQFNFEDFDQDTNFCTSVSEQHPYSIAASAAAPIVPSNMCLNQPDRIPFLA</sequence>
<dbReference type="AlphaFoldDB" id="A0A7S3PGM8"/>